<dbReference type="InterPro" id="IPR011899">
    <property type="entry name" value="Glutaredoxin_euk/vir"/>
</dbReference>
<dbReference type="Gene3D" id="3.50.50.60">
    <property type="entry name" value="FAD/NAD(P)-binding domain"/>
    <property type="match status" value="2"/>
</dbReference>
<keyword evidence="21" id="KW-1185">Reference proteome</keyword>
<reference evidence="21" key="1">
    <citation type="submission" date="2017-01" db="EMBL/GenBank/DDBJ databases">
        <title>Comparative genomics of anhydrobiosis in the tardigrade Hypsibius dujardini.</title>
        <authorList>
            <person name="Yoshida Y."/>
            <person name="Koutsovoulos G."/>
            <person name="Laetsch D."/>
            <person name="Stevens L."/>
            <person name="Kumar S."/>
            <person name="Horikawa D."/>
            <person name="Ishino K."/>
            <person name="Komine S."/>
            <person name="Tomita M."/>
            <person name="Blaxter M."/>
            <person name="Arakawa K."/>
        </authorList>
    </citation>
    <scope>NUCLEOTIDE SEQUENCE [LARGE SCALE GENOMIC DNA]</scope>
    <source>
        <strain evidence="21">Z151</strain>
    </source>
</reference>
<dbReference type="SUPFAM" id="SSF55424">
    <property type="entry name" value="FAD/NAD-linked reductases, dimerisation (C-terminal) domain"/>
    <property type="match status" value="1"/>
</dbReference>
<dbReference type="InterPro" id="IPR046952">
    <property type="entry name" value="GSHR/TRXR-like"/>
</dbReference>
<dbReference type="InterPro" id="IPR002109">
    <property type="entry name" value="Glutaredoxin"/>
</dbReference>
<dbReference type="Pfam" id="PF07992">
    <property type="entry name" value="Pyr_redox_2"/>
    <property type="match status" value="1"/>
</dbReference>
<comment type="cofactor">
    <cofactor evidence="1">
        <name>FAD</name>
        <dbReference type="ChEBI" id="CHEBI:57692"/>
    </cofactor>
</comment>
<dbReference type="InterPro" id="IPR023753">
    <property type="entry name" value="FAD/NAD-binding_dom"/>
</dbReference>
<dbReference type="InterPro" id="IPR036188">
    <property type="entry name" value="FAD/NAD-bd_sf"/>
</dbReference>
<evidence type="ECO:0000256" key="5">
    <source>
        <dbReference type="ARBA" id="ARBA00022448"/>
    </source>
</evidence>
<dbReference type="InterPro" id="IPR016156">
    <property type="entry name" value="FAD/NAD-linked_Rdtase_dimer_sf"/>
</dbReference>
<evidence type="ECO:0000256" key="4">
    <source>
        <dbReference type="ARBA" id="ARBA00012610"/>
    </source>
</evidence>
<keyword evidence="9" id="KW-0712">Selenocysteine</keyword>
<evidence type="ECO:0000256" key="8">
    <source>
        <dbReference type="ARBA" id="ARBA00022857"/>
    </source>
</evidence>
<keyword evidence="5" id="KW-0813">Transport</keyword>
<evidence type="ECO:0000256" key="6">
    <source>
        <dbReference type="ARBA" id="ARBA00022630"/>
    </source>
</evidence>
<dbReference type="PANTHER" id="PTHR42737:SF8">
    <property type="entry name" value="THIOREDOXIN-DISULFIDE REDUCTASE"/>
    <property type="match status" value="1"/>
</dbReference>
<dbReference type="GO" id="GO:0045454">
    <property type="term" value="P:cell redox homeostasis"/>
    <property type="evidence" value="ECO:0007669"/>
    <property type="project" value="InterPro"/>
</dbReference>
<dbReference type="PROSITE" id="PS00195">
    <property type="entry name" value="GLUTAREDOXIN_1"/>
    <property type="match status" value="1"/>
</dbReference>
<dbReference type="EMBL" id="MTYJ01000008">
    <property type="protein sequence ID" value="OQV24166.1"/>
    <property type="molecule type" value="Genomic_DNA"/>
</dbReference>
<protein>
    <recommendedName>
        <fullName evidence="4">thioredoxin-disulfide reductase (NADPH)</fullName>
        <ecNumber evidence="4">1.8.1.9</ecNumber>
    </recommendedName>
</protein>
<keyword evidence="7 15" id="KW-0274">FAD</keyword>
<dbReference type="Gene3D" id="3.30.390.30">
    <property type="match status" value="1"/>
</dbReference>
<keyword evidence="6 15" id="KW-0285">Flavoprotein</keyword>
<evidence type="ECO:0000256" key="11">
    <source>
        <dbReference type="ARBA" id="ARBA00023002"/>
    </source>
</evidence>
<comment type="similarity">
    <text evidence="3 15">Belongs to the class-I pyridine nucleotide-disulfide oxidoreductase family.</text>
</comment>
<sequence length="748" mass="81324">MAPLTDGVKNQVIQWISDTTSPVLMFSEKKSAISDYVKDLFWSIGVKPNVVEVDQLSNAAEVLDALEVTTGERSLPGVFIRGHYVGGCEEIKELHQTRKLLPMVNGEPNGTAKVPENDASVQNGVPSKPGQTGPPPPPPTSRKPKTSNGFVLPVPEQVQKWIKDDETPVVIFSKKTCPHCANVKSLFEGIAVPAHVIELDTTPKGAEIQDILFRMTGQATVPNVFIGGNHVGGYDTTAKLHSDGHLLAKIGPIREPIPATNEKYDYDLVIIGGGSGGLATSKEAARLGAKVAVFDYVAPSPLGTTWGLGGTCVNVGCIPKKLMHQAAILGELHEDAKAFGWEFSDQKRHNWDKMVTAIQDYIHSLNWKYKIQLRDASITYINSFAKFLDPHTVSATNARGKEKLVTSAKFVIATGGRPKYPDIPGAKEYCVTSDDLFALPYPPGKTLCVGASYVSLECGGFLANLGFDTTVMVRSILLRGFDQQIAERIGEFMEKERKIKFIRGAIPTKVELIEAGTPGRLRVTSDVEGKELVEEYNTVLFAIGRDACTDKIGLENAGVKVNKKSGKLNTVHEQTNIENIYAIGDVLDGMPELTPVAIQSGLRLARRLFGGATETYDYQMIPTTVFTPLEYGAIGLAEEDALKKFGEENIEVYHTLYRPLEWTVPGHAESHCYAKLICNKLDDERVVGLHILGPNAGEITQGYAVGIRLGATKRDFDNTTGIHPTQSEIFTTLTVTKSSGEELTSSGC</sequence>
<keyword evidence="10" id="KW-0249">Electron transport</keyword>
<dbReference type="Proteomes" id="UP000192578">
    <property type="component" value="Unassembled WGS sequence"/>
</dbReference>
<evidence type="ECO:0000256" key="10">
    <source>
        <dbReference type="ARBA" id="ARBA00022982"/>
    </source>
</evidence>
<evidence type="ECO:0000256" key="14">
    <source>
        <dbReference type="ARBA" id="ARBA00048132"/>
    </source>
</evidence>
<dbReference type="GO" id="GO:0004791">
    <property type="term" value="F:thioredoxin-disulfide reductase (NADPH) activity"/>
    <property type="evidence" value="ECO:0007669"/>
    <property type="project" value="UniProtKB-EC"/>
</dbReference>
<dbReference type="GO" id="GO:0005739">
    <property type="term" value="C:mitochondrion"/>
    <property type="evidence" value="ECO:0007669"/>
    <property type="project" value="TreeGrafter"/>
</dbReference>
<evidence type="ECO:0000256" key="15">
    <source>
        <dbReference type="RuleBase" id="RU003691"/>
    </source>
</evidence>
<keyword evidence="12" id="KW-1015">Disulfide bond</keyword>
<dbReference type="InterPro" id="IPR036249">
    <property type="entry name" value="Thioredoxin-like_sf"/>
</dbReference>
<dbReference type="EC" id="1.8.1.9" evidence="4"/>
<dbReference type="InterPro" id="IPR012999">
    <property type="entry name" value="Pyr_OxRdtase_I_AS"/>
</dbReference>
<dbReference type="NCBIfam" id="TIGR02180">
    <property type="entry name" value="GRX_euk"/>
    <property type="match status" value="1"/>
</dbReference>
<feature type="domain" description="Pyridine nucleotide-disulphide oxidoreductase dimerisation" evidence="18">
    <location>
        <begin position="621"/>
        <end position="732"/>
    </location>
</feature>
<dbReference type="GO" id="GO:0034599">
    <property type="term" value="P:cellular response to oxidative stress"/>
    <property type="evidence" value="ECO:0007669"/>
    <property type="project" value="TreeGrafter"/>
</dbReference>
<keyword evidence="8" id="KW-0521">NADP</keyword>
<comment type="function">
    <text evidence="2">Has a glutathione-disulfide oxidoreductase activity in the presence of NADPH and glutathione reductase. Reduces low molecular weight disulfides and proteins.</text>
</comment>
<feature type="compositionally biased region" description="Pro residues" evidence="16">
    <location>
        <begin position="132"/>
        <end position="141"/>
    </location>
</feature>
<evidence type="ECO:0000313" key="20">
    <source>
        <dbReference type="EMBL" id="OQV24166.1"/>
    </source>
</evidence>
<dbReference type="PRINTS" id="PR00411">
    <property type="entry name" value="PNDRDTASEI"/>
</dbReference>
<evidence type="ECO:0000256" key="13">
    <source>
        <dbReference type="ARBA" id="ARBA00023284"/>
    </source>
</evidence>
<organism evidence="20 21">
    <name type="scientific">Hypsibius exemplaris</name>
    <name type="common">Freshwater tardigrade</name>
    <dbReference type="NCBI Taxonomy" id="2072580"/>
    <lineage>
        <taxon>Eukaryota</taxon>
        <taxon>Metazoa</taxon>
        <taxon>Ecdysozoa</taxon>
        <taxon>Tardigrada</taxon>
        <taxon>Eutardigrada</taxon>
        <taxon>Parachela</taxon>
        <taxon>Hypsibioidea</taxon>
        <taxon>Hypsibiidae</taxon>
        <taxon>Hypsibius</taxon>
    </lineage>
</organism>
<evidence type="ECO:0000256" key="9">
    <source>
        <dbReference type="ARBA" id="ARBA00022933"/>
    </source>
</evidence>
<name>A0A1W0X9G5_HYPEX</name>
<evidence type="ECO:0000256" key="2">
    <source>
        <dbReference type="ARBA" id="ARBA00002549"/>
    </source>
</evidence>
<comment type="caution">
    <text evidence="20">The sequence shown here is derived from an EMBL/GenBank/DDBJ whole genome shotgun (WGS) entry which is preliminary data.</text>
</comment>
<comment type="catalytic activity">
    <reaction evidence="14">
        <text>[thioredoxin]-dithiol + NADP(+) = [thioredoxin]-disulfide + NADPH + H(+)</text>
        <dbReference type="Rhea" id="RHEA:20345"/>
        <dbReference type="Rhea" id="RHEA-COMP:10698"/>
        <dbReference type="Rhea" id="RHEA-COMP:10700"/>
        <dbReference type="ChEBI" id="CHEBI:15378"/>
        <dbReference type="ChEBI" id="CHEBI:29950"/>
        <dbReference type="ChEBI" id="CHEBI:50058"/>
        <dbReference type="ChEBI" id="CHEBI:57783"/>
        <dbReference type="ChEBI" id="CHEBI:58349"/>
        <dbReference type="EC" id="1.8.1.9"/>
    </reaction>
</comment>
<dbReference type="Pfam" id="PF00462">
    <property type="entry name" value="Glutaredoxin"/>
    <property type="match status" value="1"/>
</dbReference>
<proteinExistence type="inferred from homology"/>
<keyword evidence="11 15" id="KW-0560">Oxidoreductase</keyword>
<evidence type="ECO:0000259" key="17">
    <source>
        <dbReference type="Pfam" id="PF00462"/>
    </source>
</evidence>
<dbReference type="PRINTS" id="PR00368">
    <property type="entry name" value="FADPNR"/>
</dbReference>
<evidence type="ECO:0000259" key="18">
    <source>
        <dbReference type="Pfam" id="PF02852"/>
    </source>
</evidence>
<dbReference type="SUPFAM" id="SSF52833">
    <property type="entry name" value="Thioredoxin-like"/>
    <property type="match status" value="2"/>
</dbReference>
<dbReference type="PROSITE" id="PS51354">
    <property type="entry name" value="GLUTAREDOXIN_2"/>
    <property type="match status" value="2"/>
</dbReference>
<dbReference type="FunFam" id="3.30.390.30:FF:000004">
    <property type="entry name" value="Thioredoxin reductase 1, cytoplasmic"/>
    <property type="match status" value="1"/>
</dbReference>
<evidence type="ECO:0000256" key="7">
    <source>
        <dbReference type="ARBA" id="ARBA00022827"/>
    </source>
</evidence>
<evidence type="ECO:0000256" key="1">
    <source>
        <dbReference type="ARBA" id="ARBA00001974"/>
    </source>
</evidence>
<dbReference type="InterPro" id="IPR004099">
    <property type="entry name" value="Pyr_nucl-diS_OxRdtase_dimer"/>
</dbReference>
<dbReference type="InterPro" id="IPR011767">
    <property type="entry name" value="GLR_AS"/>
</dbReference>
<dbReference type="CDD" id="cd03419">
    <property type="entry name" value="GRX_GRXh_1_2_like"/>
    <property type="match status" value="1"/>
</dbReference>
<dbReference type="NCBIfam" id="TIGR01438">
    <property type="entry name" value="TGR"/>
    <property type="match status" value="1"/>
</dbReference>
<dbReference type="InterPro" id="IPR006338">
    <property type="entry name" value="Thioredoxin/glutathione_Rdtase"/>
</dbReference>
<dbReference type="Pfam" id="PF02852">
    <property type="entry name" value="Pyr_redox_dim"/>
    <property type="match status" value="1"/>
</dbReference>
<dbReference type="PANTHER" id="PTHR42737">
    <property type="entry name" value="GLUTATHIONE REDUCTASE"/>
    <property type="match status" value="1"/>
</dbReference>
<dbReference type="PROSITE" id="PS00076">
    <property type="entry name" value="PYRIDINE_REDOX_1"/>
    <property type="match status" value="1"/>
</dbReference>
<accession>A0A1W0X9G5</accession>
<dbReference type="SUPFAM" id="SSF51905">
    <property type="entry name" value="FAD/NAD(P)-binding domain"/>
    <property type="match status" value="1"/>
</dbReference>
<keyword evidence="13 15" id="KW-0676">Redox-active center</keyword>
<dbReference type="Gene3D" id="3.40.30.10">
    <property type="entry name" value="Glutaredoxin"/>
    <property type="match status" value="2"/>
</dbReference>
<evidence type="ECO:0000256" key="16">
    <source>
        <dbReference type="SAM" id="MobiDB-lite"/>
    </source>
</evidence>
<feature type="domain" description="Glutaredoxin" evidence="17">
    <location>
        <begin position="169"/>
        <end position="231"/>
    </location>
</feature>
<feature type="domain" description="FAD/NAD(P)-binding" evidence="19">
    <location>
        <begin position="266"/>
        <end position="601"/>
    </location>
</feature>
<dbReference type="OrthoDB" id="5956163at2759"/>
<evidence type="ECO:0000256" key="12">
    <source>
        <dbReference type="ARBA" id="ARBA00023157"/>
    </source>
</evidence>
<dbReference type="GO" id="GO:0006749">
    <property type="term" value="P:glutathione metabolic process"/>
    <property type="evidence" value="ECO:0007669"/>
    <property type="project" value="TreeGrafter"/>
</dbReference>
<feature type="region of interest" description="Disordered" evidence="16">
    <location>
        <begin position="103"/>
        <end position="150"/>
    </location>
</feature>
<dbReference type="GO" id="GO:0050660">
    <property type="term" value="F:flavin adenine dinucleotide binding"/>
    <property type="evidence" value="ECO:0007669"/>
    <property type="project" value="InterPro"/>
</dbReference>
<dbReference type="GO" id="GO:0005829">
    <property type="term" value="C:cytosol"/>
    <property type="evidence" value="ECO:0007669"/>
    <property type="project" value="TreeGrafter"/>
</dbReference>
<dbReference type="FunFam" id="3.50.50.60:FF:000190">
    <property type="entry name" value="Thioredoxin reductase"/>
    <property type="match status" value="1"/>
</dbReference>
<gene>
    <name evidence="20" type="ORF">BV898_02116</name>
</gene>
<evidence type="ECO:0000313" key="21">
    <source>
        <dbReference type="Proteomes" id="UP000192578"/>
    </source>
</evidence>
<dbReference type="GO" id="GO:0004362">
    <property type="term" value="F:glutathione-disulfide reductase (NADPH) activity"/>
    <property type="evidence" value="ECO:0007669"/>
    <property type="project" value="TreeGrafter"/>
</dbReference>
<evidence type="ECO:0000259" key="19">
    <source>
        <dbReference type="Pfam" id="PF07992"/>
    </source>
</evidence>
<dbReference type="AlphaFoldDB" id="A0A1W0X9G5"/>
<evidence type="ECO:0000256" key="3">
    <source>
        <dbReference type="ARBA" id="ARBA00007532"/>
    </source>
</evidence>